<evidence type="ECO:0000313" key="1">
    <source>
        <dbReference type="EMBL" id="CBJ79766.1"/>
    </source>
</evidence>
<accession>D3UWJ2</accession>
<gene>
    <name evidence="1" type="ordered locus">XBJ1_0622</name>
</gene>
<dbReference type="EMBL" id="FN667741">
    <property type="protein sequence ID" value="CBJ79766.1"/>
    <property type="molecule type" value="Genomic_DNA"/>
</dbReference>
<reference evidence="1" key="1">
    <citation type="journal article" date="2011" name="PLoS ONE">
        <title>The entomopathogenic bacterial endosymbionts xenorhabdus and photorhabdus: convergent lifestyles from divergent genomes.</title>
        <authorList>
            <person name="Chaston J.M."/>
            <person name="Suen G."/>
            <person name="Tucker S.L."/>
            <person name="Andersen A.W."/>
            <person name="Bhasin A."/>
            <person name="Bode E."/>
            <person name="Bode H.B."/>
            <person name="Brachmann A.O."/>
            <person name="Cowles C.E."/>
            <person name="Cowles K.N."/>
            <person name="Darby C."/>
            <person name="de Leon L."/>
            <person name="Drace K."/>
            <person name="Du Z."/>
            <person name="Givaudan A."/>
            <person name="Herbert Tran E.E."/>
            <person name="Jewell K.A."/>
            <person name="Knack J.J."/>
            <person name="Krasomil-Osterfeld K.C."/>
            <person name="Kukor R."/>
            <person name="Lanois A."/>
            <person name="Latreille P."/>
            <person name="Leimgruber N.K."/>
            <person name="Lipke C.M."/>
            <person name="Liu R."/>
            <person name="Lu X."/>
            <person name="Martens E.C."/>
            <person name="Marri P.R."/>
            <person name="Medigue C."/>
            <person name="Menard M.L."/>
            <person name="Miller N.M."/>
            <person name="Morales-Soto N."/>
            <person name="Norton S."/>
            <person name="Ogier J.C."/>
            <person name="Orchard S.S."/>
            <person name="Park D."/>
            <person name="Park Y."/>
            <person name="Qurollo B.A."/>
            <person name="Sugar D.R."/>
            <person name="Richards G.R."/>
            <person name="Rouy Z."/>
            <person name="Slominski B."/>
            <person name="Slominski K."/>
            <person name="Snyder H."/>
            <person name="Tjaden B.C."/>
            <person name="van der Hoeven R."/>
            <person name="Welch R.D."/>
            <person name="Wheeler C."/>
            <person name="Xiang B."/>
            <person name="Barbazuk B."/>
            <person name="Gaudriault S."/>
            <person name="Goodner B."/>
            <person name="Slater S.C."/>
            <person name="Forst S."/>
            <person name="Goldman B.S."/>
            <person name="Goodrich-Blair H."/>
        </authorList>
    </citation>
    <scope>NUCLEOTIDE SEQUENCE [LARGE SCALE GENOMIC DNA]</scope>
    <source>
        <strain evidence="1">SS-2004</strain>
    </source>
</reference>
<sequence length="59" mass="6419">MGFEELIMFQTAKETFDKSVIPTCPDIPLACSYVITAEQVPVLLACILAPSITMKNTAL</sequence>
<dbReference type="Proteomes" id="UP000002045">
    <property type="component" value="Chromosome"/>
</dbReference>
<name>D3UWJ2_XENBS</name>
<dbReference type="HOGENOM" id="CLU_2959880_0_0_6"/>
<dbReference type="AlphaFoldDB" id="D3UWJ2"/>
<dbReference type="KEGG" id="xbo:XBJ1_0622"/>
<dbReference type="PATRIC" id="fig|406818.4.peg.573"/>
<protein>
    <submittedName>
        <fullName evidence="1">Uncharacterized protein</fullName>
    </submittedName>
</protein>
<organism evidence="1 2">
    <name type="scientific">Xenorhabdus bovienii (strain SS-2004)</name>
    <name type="common">Xenorhabdus nematophila subsp. bovienii</name>
    <dbReference type="NCBI Taxonomy" id="406818"/>
    <lineage>
        <taxon>Bacteria</taxon>
        <taxon>Pseudomonadati</taxon>
        <taxon>Pseudomonadota</taxon>
        <taxon>Gammaproteobacteria</taxon>
        <taxon>Enterobacterales</taxon>
        <taxon>Morganellaceae</taxon>
        <taxon>Xenorhabdus</taxon>
    </lineage>
</organism>
<evidence type="ECO:0000313" key="2">
    <source>
        <dbReference type="Proteomes" id="UP000002045"/>
    </source>
</evidence>
<proteinExistence type="predicted"/>